<feature type="region of interest" description="Disordered" evidence="1">
    <location>
        <begin position="191"/>
        <end position="222"/>
    </location>
</feature>
<organism evidence="2 3">
    <name type="scientific">Reticulomyxa filosa</name>
    <dbReference type="NCBI Taxonomy" id="46433"/>
    <lineage>
        <taxon>Eukaryota</taxon>
        <taxon>Sar</taxon>
        <taxon>Rhizaria</taxon>
        <taxon>Retaria</taxon>
        <taxon>Foraminifera</taxon>
        <taxon>Monothalamids</taxon>
        <taxon>Reticulomyxidae</taxon>
        <taxon>Reticulomyxa</taxon>
    </lineage>
</organism>
<evidence type="ECO:0000313" key="3">
    <source>
        <dbReference type="Proteomes" id="UP000023152"/>
    </source>
</evidence>
<feature type="non-terminal residue" evidence="2">
    <location>
        <position position="1"/>
    </location>
</feature>
<evidence type="ECO:0008006" key="4">
    <source>
        <dbReference type="Google" id="ProtNLM"/>
    </source>
</evidence>
<name>X6NAD8_RETFI</name>
<evidence type="ECO:0000256" key="1">
    <source>
        <dbReference type="SAM" id="MobiDB-lite"/>
    </source>
</evidence>
<gene>
    <name evidence="2" type="ORF">RFI_14201</name>
</gene>
<proteinExistence type="predicted"/>
<dbReference type="AlphaFoldDB" id="X6NAD8"/>
<comment type="caution">
    <text evidence="2">The sequence shown here is derived from an EMBL/GenBank/DDBJ whole genome shotgun (WGS) entry which is preliminary data.</text>
</comment>
<reference evidence="2 3" key="1">
    <citation type="journal article" date="2013" name="Curr. Biol.">
        <title>The Genome of the Foraminiferan Reticulomyxa filosa.</title>
        <authorList>
            <person name="Glockner G."/>
            <person name="Hulsmann N."/>
            <person name="Schleicher M."/>
            <person name="Noegel A.A."/>
            <person name="Eichinger L."/>
            <person name="Gallinger C."/>
            <person name="Pawlowski J."/>
            <person name="Sierra R."/>
            <person name="Euteneuer U."/>
            <person name="Pillet L."/>
            <person name="Moustafa A."/>
            <person name="Platzer M."/>
            <person name="Groth M."/>
            <person name="Szafranski K."/>
            <person name="Schliwa M."/>
        </authorList>
    </citation>
    <scope>NUCLEOTIDE SEQUENCE [LARGE SCALE GENOMIC DNA]</scope>
</reference>
<accession>X6NAD8</accession>
<evidence type="ECO:0000313" key="2">
    <source>
        <dbReference type="EMBL" id="ETO22976.1"/>
    </source>
</evidence>
<keyword evidence="3" id="KW-1185">Reference proteome</keyword>
<sequence length="561" mass="65823">RTYLHILDNSNFFHLKCPTTLFLTRLSKFEVLKVMRNLRRSHAEPNESIHEVDADNLKTNERVDLGIKEIVANPGSTNIHPWKCPSRHIIGTDCCKTYVEHKNPGWSDLYFIFISTIPPPEGSIICDKQWVNKPKKKEKLIFCKKYYTFGRINKQIKHKKYIIYYAYPFRTSYEILKELHSKIEAKQKEEEKKKGKAFFPSKQYPSPTKKSQTKNAKKSDNSNAKILRRTSFPWFMRLHAGTKQVDKIREFCERYLQLSKKKKKSYIQHLFSSPSLVLCNWFFEKLVEKDTVFCESLKQELIGKARQRLEKWNQKATLTTLQFADLKDKTAANSQYNFHTAYVVRKPLDQSRLLYHWALAFEGKYLLRVEFFDDNCVKWVLLENSNEHKRVFWYAPSEFTQRWLLLLTLPALRRDKALHVSKIGVWLENWHRRHDRYSVLTNNCQHFVRDMVAHFNTDKALDLNGLMDVQSGTALIPGLLLSHNLNQFVRTYDEWKLAKADSRLELPTAQPDNPNNLGSEPNTKVAHPIPVTIVKPRISCLDSFYSIIANKDNAKTFATSK</sequence>
<protein>
    <recommendedName>
        <fullName evidence="4">PPPDE domain-containing protein</fullName>
    </recommendedName>
</protein>
<dbReference type="Proteomes" id="UP000023152">
    <property type="component" value="Unassembled WGS sequence"/>
</dbReference>
<dbReference type="EMBL" id="ASPP01010322">
    <property type="protein sequence ID" value="ETO22976.1"/>
    <property type="molecule type" value="Genomic_DNA"/>
</dbReference>